<gene>
    <name evidence="1" type="ORF">BD626DRAFT_474165</name>
</gene>
<evidence type="ECO:0008006" key="3">
    <source>
        <dbReference type="Google" id="ProtNLM"/>
    </source>
</evidence>
<proteinExistence type="predicted"/>
<accession>A0A550CXE4</accession>
<name>A0A550CXE4_9AGAR</name>
<protein>
    <recommendedName>
        <fullName evidence="3">F-box domain-containing protein</fullName>
    </recommendedName>
</protein>
<comment type="caution">
    <text evidence="1">The sequence shown here is derived from an EMBL/GenBank/DDBJ whole genome shotgun (WGS) entry which is preliminary data.</text>
</comment>
<evidence type="ECO:0000313" key="1">
    <source>
        <dbReference type="EMBL" id="TRM69462.1"/>
    </source>
</evidence>
<dbReference type="AlphaFoldDB" id="A0A550CXE4"/>
<dbReference type="Proteomes" id="UP000320762">
    <property type="component" value="Unassembled WGS sequence"/>
</dbReference>
<dbReference type="Gene3D" id="3.80.10.10">
    <property type="entry name" value="Ribonuclease Inhibitor"/>
    <property type="match status" value="1"/>
</dbReference>
<organism evidence="1 2">
    <name type="scientific">Schizophyllum amplum</name>
    <dbReference type="NCBI Taxonomy" id="97359"/>
    <lineage>
        <taxon>Eukaryota</taxon>
        <taxon>Fungi</taxon>
        <taxon>Dikarya</taxon>
        <taxon>Basidiomycota</taxon>
        <taxon>Agaricomycotina</taxon>
        <taxon>Agaricomycetes</taxon>
        <taxon>Agaricomycetidae</taxon>
        <taxon>Agaricales</taxon>
        <taxon>Schizophyllaceae</taxon>
        <taxon>Schizophyllum</taxon>
    </lineage>
</organism>
<dbReference type="SUPFAM" id="SSF52047">
    <property type="entry name" value="RNI-like"/>
    <property type="match status" value="1"/>
</dbReference>
<dbReference type="InterPro" id="IPR032675">
    <property type="entry name" value="LRR_dom_sf"/>
</dbReference>
<dbReference type="OrthoDB" id="2631350at2759"/>
<reference evidence="1 2" key="1">
    <citation type="journal article" date="2019" name="New Phytol.">
        <title>Comparative genomics reveals unique wood-decay strategies and fruiting body development in the Schizophyllaceae.</title>
        <authorList>
            <person name="Almasi E."/>
            <person name="Sahu N."/>
            <person name="Krizsan K."/>
            <person name="Balint B."/>
            <person name="Kovacs G.M."/>
            <person name="Kiss B."/>
            <person name="Cseklye J."/>
            <person name="Drula E."/>
            <person name="Henrissat B."/>
            <person name="Nagy I."/>
            <person name="Chovatia M."/>
            <person name="Adam C."/>
            <person name="LaButti K."/>
            <person name="Lipzen A."/>
            <person name="Riley R."/>
            <person name="Grigoriev I.V."/>
            <person name="Nagy L.G."/>
        </authorList>
    </citation>
    <scope>NUCLEOTIDE SEQUENCE [LARGE SCALE GENOMIC DNA]</scope>
    <source>
        <strain evidence="1 2">NL-1724</strain>
    </source>
</reference>
<keyword evidence="2" id="KW-1185">Reference proteome</keyword>
<evidence type="ECO:0000313" key="2">
    <source>
        <dbReference type="Proteomes" id="UP000320762"/>
    </source>
</evidence>
<dbReference type="EMBL" id="VDMD01000001">
    <property type="protein sequence ID" value="TRM69462.1"/>
    <property type="molecule type" value="Genomic_DNA"/>
</dbReference>
<sequence length="532" mass="59215">MNSNSGCFSIPEILSLICQQLRDDELLKSLASLATTSAAISATALKVLWERQDSLVPLLRTLKGYSFSSQALILPASLSRVSWSRMQAYASKMKTLSISYNDCGTAHVRIPETTARTILIRSGGGRIIPGLLRFEWEVRTTAHDSGLSSFIFLFVGPSLDALRIFVNNTPGDRAVLELLPPMCPDLTVLELYTDARSPPSSQDLQDTISRWHSLRMADIPFVNAESLSHLGRLETLRELCLDSSQRVQDSDSDRPAPNSAAFSHGLQKLTVSACDAQSPPKMLQSFSNTPINVEEVVVSCTQTSPDVDARQLIIRAISSAFSKDTLRSIVCRQQHHKPFNWMPIQSWCLLPYAQCRYLTNVNLECWMDLNDADYTHLAESWPYIENLRVDTFYWRSDEHTPSATLAALVPFAIQCHNLTNLDILIDANVAPPLSVIPTGQFSRRRVGMHFGASPIQSPRHVAAFLSALFPESGCVSYADMASGSDTSRKVKTSYAEKWKEVDEHLALFLVVRAHERERIASIKTTAVLQKEE</sequence>